<evidence type="ECO:0000313" key="1">
    <source>
        <dbReference type="EMBL" id="RNA44791.1"/>
    </source>
</evidence>
<comment type="caution">
    <text evidence="1">The sequence shown here is derived from an EMBL/GenBank/DDBJ whole genome shotgun (WGS) entry which is preliminary data.</text>
</comment>
<proteinExistence type="predicted"/>
<dbReference type="Proteomes" id="UP000276133">
    <property type="component" value="Unassembled WGS sequence"/>
</dbReference>
<evidence type="ECO:0000313" key="2">
    <source>
        <dbReference type="Proteomes" id="UP000276133"/>
    </source>
</evidence>
<accession>A0A3M7TAX7</accession>
<dbReference type="AlphaFoldDB" id="A0A3M7TAX7"/>
<sequence length="62" mass="7300">MKEILHHQSSIVQSDSIRIRKSKYQDLEDAIEIFNDAKSHPSLVMIYSKHIGKNNKQFFKNI</sequence>
<name>A0A3M7TAX7_BRAPC</name>
<reference evidence="1 2" key="1">
    <citation type="journal article" date="2018" name="Sci. Rep.">
        <title>Genomic signatures of local adaptation to the degree of environmental predictability in rotifers.</title>
        <authorList>
            <person name="Franch-Gras L."/>
            <person name="Hahn C."/>
            <person name="Garcia-Roger E.M."/>
            <person name="Carmona M.J."/>
            <person name="Serra M."/>
            <person name="Gomez A."/>
        </authorList>
    </citation>
    <scope>NUCLEOTIDE SEQUENCE [LARGE SCALE GENOMIC DNA]</scope>
    <source>
        <strain evidence="1">HYR1</strain>
    </source>
</reference>
<protein>
    <submittedName>
        <fullName evidence="1">Uncharacterized protein</fullName>
    </submittedName>
</protein>
<keyword evidence="2" id="KW-1185">Reference proteome</keyword>
<organism evidence="1 2">
    <name type="scientific">Brachionus plicatilis</name>
    <name type="common">Marine rotifer</name>
    <name type="synonym">Brachionus muelleri</name>
    <dbReference type="NCBI Taxonomy" id="10195"/>
    <lineage>
        <taxon>Eukaryota</taxon>
        <taxon>Metazoa</taxon>
        <taxon>Spiralia</taxon>
        <taxon>Gnathifera</taxon>
        <taxon>Rotifera</taxon>
        <taxon>Eurotatoria</taxon>
        <taxon>Monogononta</taxon>
        <taxon>Pseudotrocha</taxon>
        <taxon>Ploima</taxon>
        <taxon>Brachionidae</taxon>
        <taxon>Brachionus</taxon>
    </lineage>
</organism>
<dbReference type="EMBL" id="REGN01000059">
    <property type="protein sequence ID" value="RNA44791.1"/>
    <property type="molecule type" value="Genomic_DNA"/>
</dbReference>
<gene>
    <name evidence="1" type="ORF">BpHYR1_005871</name>
</gene>